<dbReference type="GO" id="GO:0004519">
    <property type="term" value="F:endonuclease activity"/>
    <property type="evidence" value="ECO:0007669"/>
    <property type="project" value="UniProtKB-KW"/>
</dbReference>
<keyword evidence="2" id="KW-0540">Nuclease</keyword>
<dbReference type="RefSeq" id="WP_147705198.1">
    <property type="nucleotide sequence ID" value="NZ_VDUY01000006.1"/>
</dbReference>
<keyword evidence="2" id="KW-0255">Endonuclease</keyword>
<dbReference type="GO" id="GO:0003677">
    <property type="term" value="F:DNA binding"/>
    <property type="evidence" value="ECO:0007669"/>
    <property type="project" value="InterPro"/>
</dbReference>
<keyword evidence="2" id="KW-0378">Hydrolase</keyword>
<dbReference type="Pfam" id="PF04471">
    <property type="entry name" value="Mrr_cat"/>
    <property type="match status" value="1"/>
</dbReference>
<accession>A0A5C8NSL6</accession>
<evidence type="ECO:0000259" key="1">
    <source>
        <dbReference type="Pfam" id="PF04471"/>
    </source>
</evidence>
<comment type="caution">
    <text evidence="2">The sequence shown here is derived from an EMBL/GenBank/DDBJ whole genome shotgun (WGS) entry which is preliminary data.</text>
</comment>
<protein>
    <submittedName>
        <fullName evidence="2">Restriction endonuclease</fullName>
    </submittedName>
</protein>
<evidence type="ECO:0000313" key="2">
    <source>
        <dbReference type="EMBL" id="TXL64137.1"/>
    </source>
</evidence>
<evidence type="ECO:0000313" key="3">
    <source>
        <dbReference type="Proteomes" id="UP000321548"/>
    </source>
</evidence>
<dbReference type="SUPFAM" id="SSF52980">
    <property type="entry name" value="Restriction endonuclease-like"/>
    <property type="match status" value="1"/>
</dbReference>
<dbReference type="EMBL" id="VDUY01000006">
    <property type="protein sequence ID" value="TXL64137.1"/>
    <property type="molecule type" value="Genomic_DNA"/>
</dbReference>
<proteinExistence type="predicted"/>
<dbReference type="InterPro" id="IPR011335">
    <property type="entry name" value="Restrct_endonuc-II-like"/>
</dbReference>
<dbReference type="OrthoDB" id="5782056at2"/>
<dbReference type="InterPro" id="IPR007560">
    <property type="entry name" value="Restrct_endonuc_IV_Mrr"/>
</dbReference>
<dbReference type="GO" id="GO:0009307">
    <property type="term" value="P:DNA restriction-modification system"/>
    <property type="evidence" value="ECO:0007669"/>
    <property type="project" value="InterPro"/>
</dbReference>
<keyword evidence="3" id="KW-1185">Reference proteome</keyword>
<sequence>MSRTRHAIRRQSLGHASCAVQLLAGAGLLTLMPSVMAESPFTQALQHAQPLSWVMLAAGAGVLLAQRWLGGRRAPSVGIAESGRDRQFEQAAASTTRSHPARLDSGLLRRIPEHGFEAVIEALLERSGYQVRSRSPLPDGGVDVGLAPRGAGEGQASLLRCRQRAGKTVSIDDIRDLEQAMLERGAVTGHFATTSLLTPGAIAFARTRGIQLLDVDGILRMAAKLSAGDQRALAAAAADDHAVAGVRAAAEARPAGPARQVGEAARPAALDAAPASRASVVRLPERFRTDRVAA</sequence>
<organism evidence="2 3">
    <name type="scientific">Zeimonas arvi</name>
    <dbReference type="NCBI Taxonomy" id="2498847"/>
    <lineage>
        <taxon>Bacteria</taxon>
        <taxon>Pseudomonadati</taxon>
        <taxon>Pseudomonadota</taxon>
        <taxon>Betaproteobacteria</taxon>
        <taxon>Burkholderiales</taxon>
        <taxon>Burkholderiaceae</taxon>
        <taxon>Zeimonas</taxon>
    </lineage>
</organism>
<dbReference type="Proteomes" id="UP000321548">
    <property type="component" value="Unassembled WGS sequence"/>
</dbReference>
<reference evidence="2 3" key="1">
    <citation type="submission" date="2019-06" db="EMBL/GenBank/DDBJ databases">
        <title>Quisquiliibacterium sp. nov., isolated from a maize field.</title>
        <authorList>
            <person name="Lin S.-Y."/>
            <person name="Tsai C.-F."/>
            <person name="Young C.-C."/>
        </authorList>
    </citation>
    <scope>NUCLEOTIDE SEQUENCE [LARGE SCALE GENOMIC DNA]</scope>
    <source>
        <strain evidence="2 3">CC-CFT501</strain>
    </source>
</reference>
<dbReference type="AlphaFoldDB" id="A0A5C8NSL6"/>
<name>A0A5C8NSL6_9BURK</name>
<feature type="domain" description="Restriction endonuclease type IV Mrr" evidence="1">
    <location>
        <begin position="108"/>
        <end position="221"/>
    </location>
</feature>
<dbReference type="InterPro" id="IPR011856">
    <property type="entry name" value="tRNA_endonuc-like_dom_sf"/>
</dbReference>
<dbReference type="Gene3D" id="3.40.1350.10">
    <property type="match status" value="1"/>
</dbReference>
<gene>
    <name evidence="2" type="ORF">FHP08_14435</name>
</gene>